<feature type="non-terminal residue" evidence="7">
    <location>
        <position position="360"/>
    </location>
</feature>
<dbReference type="Gene3D" id="3.30.420.10">
    <property type="entry name" value="Ribonuclease H-like superfamily/Ribonuclease H"/>
    <property type="match status" value="1"/>
</dbReference>
<sequence length="360" mass="40483">MNWITTTESLAALCDRFAKEPFIAVDTEFMRETTYWSKLCLIQIAGAKEVALIDSLADDIDLTPFFELMVNRDVIKVFHAARQDIEIIWHRARVMPAPVVDTQIAAMVLGFGDQIAYDQLAQRLVGAKIDKSHRFTDWARRPLSDAQRDYAAADVVHLHALYPKIMEHLDKRARADWVSSEMAVLTAPGTYDLDPDRAWVRLKARPKSPKELAVLMALAAWREREAQMRDVPRGRVIKDELLLDLAARMPRNEGAMQQIRGMPQGFERSRSATDMIKIIDEVISQPPETWPPLPAAKAPVQAAQPLVDLLKVLLKKTSEESGVAAKVIATVDDLEALANDDMAPVLALEGWRRDLFGERA</sequence>
<evidence type="ECO:0000259" key="6">
    <source>
        <dbReference type="PROSITE" id="PS50967"/>
    </source>
</evidence>
<accession>A0A1W9HVZ5</accession>
<dbReference type="PROSITE" id="PS50967">
    <property type="entry name" value="HRDC"/>
    <property type="match status" value="1"/>
</dbReference>
<dbReference type="InterPro" id="IPR051086">
    <property type="entry name" value="RNase_D-like"/>
</dbReference>
<comment type="caution">
    <text evidence="7">The sequence shown here is derived from an EMBL/GenBank/DDBJ whole genome shotgun (WGS) entry which is preliminary data.</text>
</comment>
<organism evidence="7 8">
    <name type="scientific">Candidatus Raskinella chloraquaticus</name>
    <dbReference type="NCBI Taxonomy" id="1951219"/>
    <lineage>
        <taxon>Bacteria</taxon>
        <taxon>Pseudomonadati</taxon>
        <taxon>Pseudomonadota</taxon>
        <taxon>Alphaproteobacteria</taxon>
        <taxon>Hyphomicrobiales</taxon>
        <taxon>Phreatobacteraceae</taxon>
        <taxon>Candidatus Raskinella</taxon>
    </lineage>
</organism>
<dbReference type="RefSeq" id="WP_376803819.1">
    <property type="nucleotide sequence ID" value="NZ_LWDL01000019.1"/>
</dbReference>
<dbReference type="NCBIfam" id="TIGR01388">
    <property type="entry name" value="rnd"/>
    <property type="match status" value="1"/>
</dbReference>
<dbReference type="InterPro" id="IPR036397">
    <property type="entry name" value="RNaseH_sf"/>
</dbReference>
<dbReference type="GO" id="GO:0008408">
    <property type="term" value="F:3'-5' exonuclease activity"/>
    <property type="evidence" value="ECO:0007669"/>
    <property type="project" value="InterPro"/>
</dbReference>
<dbReference type="SMART" id="SM00341">
    <property type="entry name" value="HRDC"/>
    <property type="match status" value="1"/>
</dbReference>
<reference evidence="7 8" key="1">
    <citation type="journal article" date="2017" name="Water Res.">
        <title>Comammox in drinking water systems.</title>
        <authorList>
            <person name="Wang Y."/>
            <person name="Ma L."/>
            <person name="Mao Y."/>
            <person name="Jiang X."/>
            <person name="Xia Y."/>
            <person name="Yu K."/>
            <person name="Li B."/>
            <person name="Zhang T."/>
        </authorList>
    </citation>
    <scope>NUCLEOTIDE SEQUENCE [LARGE SCALE GENOMIC DNA]</scope>
    <source>
        <strain evidence="7">SG_bin8</strain>
    </source>
</reference>
<dbReference type="InterPro" id="IPR002121">
    <property type="entry name" value="HRDC_dom"/>
</dbReference>
<evidence type="ECO:0000313" key="7">
    <source>
        <dbReference type="EMBL" id="OQW51424.1"/>
    </source>
</evidence>
<dbReference type="STRING" id="1827387.A4S15_11385"/>
<dbReference type="Gene3D" id="1.10.150.80">
    <property type="entry name" value="HRDC domain"/>
    <property type="match status" value="1"/>
</dbReference>
<evidence type="ECO:0000256" key="5">
    <source>
        <dbReference type="ARBA" id="ARBA00022839"/>
    </source>
</evidence>
<dbReference type="InterPro" id="IPR010997">
    <property type="entry name" value="HRDC-like_sf"/>
</dbReference>
<feature type="domain" description="HRDC" evidence="6">
    <location>
        <begin position="208"/>
        <end position="289"/>
    </location>
</feature>
<dbReference type="Pfam" id="PF00570">
    <property type="entry name" value="HRDC"/>
    <property type="match status" value="1"/>
</dbReference>
<keyword evidence="5" id="KW-0269">Exonuclease</keyword>
<dbReference type="SUPFAM" id="SSF47819">
    <property type="entry name" value="HRDC-like"/>
    <property type="match status" value="2"/>
</dbReference>
<evidence type="ECO:0000313" key="8">
    <source>
        <dbReference type="Proteomes" id="UP000192872"/>
    </source>
</evidence>
<dbReference type="Proteomes" id="UP000192872">
    <property type="component" value="Unassembled WGS sequence"/>
</dbReference>
<dbReference type="EMBL" id="LWDL01000019">
    <property type="protein sequence ID" value="OQW51424.1"/>
    <property type="molecule type" value="Genomic_DNA"/>
</dbReference>
<dbReference type="SMART" id="SM00474">
    <property type="entry name" value="35EXOc"/>
    <property type="match status" value="1"/>
</dbReference>
<keyword evidence="2" id="KW-0819">tRNA processing</keyword>
<evidence type="ECO:0000256" key="1">
    <source>
        <dbReference type="ARBA" id="ARBA00022490"/>
    </source>
</evidence>
<dbReference type="PANTHER" id="PTHR47649">
    <property type="entry name" value="RIBONUCLEASE D"/>
    <property type="match status" value="1"/>
</dbReference>
<dbReference type="GO" id="GO:0008033">
    <property type="term" value="P:tRNA processing"/>
    <property type="evidence" value="ECO:0007669"/>
    <property type="project" value="UniProtKB-KW"/>
</dbReference>
<dbReference type="InterPro" id="IPR002562">
    <property type="entry name" value="3'-5'_exonuclease_dom"/>
</dbReference>
<gene>
    <name evidence="7" type="ORF">A4S15_11385</name>
</gene>
<evidence type="ECO:0000256" key="4">
    <source>
        <dbReference type="ARBA" id="ARBA00022801"/>
    </source>
</evidence>
<dbReference type="InterPro" id="IPR012337">
    <property type="entry name" value="RNaseH-like_sf"/>
</dbReference>
<dbReference type="InterPro" id="IPR044876">
    <property type="entry name" value="HRDC_dom_sf"/>
</dbReference>
<evidence type="ECO:0000256" key="2">
    <source>
        <dbReference type="ARBA" id="ARBA00022694"/>
    </source>
</evidence>
<keyword evidence="1" id="KW-0963">Cytoplasm</keyword>
<dbReference type="InterPro" id="IPR006292">
    <property type="entry name" value="RNase_D"/>
</dbReference>
<keyword evidence="3" id="KW-0540">Nuclease</keyword>
<name>A0A1W9HVZ5_9HYPH</name>
<keyword evidence="4" id="KW-0378">Hydrolase</keyword>
<dbReference type="CDD" id="cd06142">
    <property type="entry name" value="RNaseD_exo"/>
    <property type="match status" value="1"/>
</dbReference>
<dbReference type="PANTHER" id="PTHR47649:SF1">
    <property type="entry name" value="RIBONUCLEASE D"/>
    <property type="match status" value="1"/>
</dbReference>
<dbReference type="Pfam" id="PF01612">
    <property type="entry name" value="DNA_pol_A_exo1"/>
    <property type="match status" value="1"/>
</dbReference>
<dbReference type="AlphaFoldDB" id="A0A1W9HVZ5"/>
<dbReference type="SUPFAM" id="SSF53098">
    <property type="entry name" value="Ribonuclease H-like"/>
    <property type="match status" value="1"/>
</dbReference>
<protein>
    <submittedName>
        <fullName evidence="7">Ribonuclease D</fullName>
    </submittedName>
</protein>
<dbReference type="GO" id="GO:0000166">
    <property type="term" value="F:nucleotide binding"/>
    <property type="evidence" value="ECO:0007669"/>
    <property type="project" value="InterPro"/>
</dbReference>
<dbReference type="GO" id="GO:0003676">
    <property type="term" value="F:nucleic acid binding"/>
    <property type="evidence" value="ECO:0007669"/>
    <property type="project" value="InterPro"/>
</dbReference>
<dbReference type="HAMAP" id="MF_01899">
    <property type="entry name" value="RNase_D"/>
    <property type="match status" value="1"/>
</dbReference>
<evidence type="ECO:0000256" key="3">
    <source>
        <dbReference type="ARBA" id="ARBA00022722"/>
    </source>
</evidence>
<proteinExistence type="inferred from homology"/>
<dbReference type="GO" id="GO:0033890">
    <property type="term" value="F:ribonuclease D activity"/>
    <property type="evidence" value="ECO:0007669"/>
    <property type="project" value="InterPro"/>
</dbReference>